<dbReference type="EMBL" id="JBEPSH010000007">
    <property type="protein sequence ID" value="MET4578650.1"/>
    <property type="molecule type" value="Genomic_DNA"/>
</dbReference>
<dbReference type="Proteomes" id="UP001549320">
    <property type="component" value="Unassembled WGS sequence"/>
</dbReference>
<gene>
    <name evidence="2" type="ORF">ABIE13_003766</name>
</gene>
<keyword evidence="3" id="KW-1185">Reference proteome</keyword>
<feature type="chain" id="PRO_5046475229" evidence="1">
    <location>
        <begin position="24"/>
        <end position="274"/>
    </location>
</feature>
<proteinExistence type="predicted"/>
<evidence type="ECO:0000313" key="2">
    <source>
        <dbReference type="EMBL" id="MET4578650.1"/>
    </source>
</evidence>
<protein>
    <submittedName>
        <fullName evidence="2">Uncharacterized protein</fullName>
    </submittedName>
</protein>
<comment type="caution">
    <text evidence="2">The sequence shown here is derived from an EMBL/GenBank/DDBJ whole genome shotgun (WGS) entry which is preliminary data.</text>
</comment>
<evidence type="ECO:0000256" key="1">
    <source>
        <dbReference type="SAM" id="SignalP"/>
    </source>
</evidence>
<feature type="signal peptide" evidence="1">
    <location>
        <begin position="1"/>
        <end position="23"/>
    </location>
</feature>
<keyword evidence="1" id="KW-0732">Signal</keyword>
<evidence type="ECO:0000313" key="3">
    <source>
        <dbReference type="Proteomes" id="UP001549320"/>
    </source>
</evidence>
<reference evidence="2 3" key="1">
    <citation type="submission" date="2024-06" db="EMBL/GenBank/DDBJ databases">
        <title>Sorghum-associated microbial communities from plants grown in Nebraska, USA.</title>
        <authorList>
            <person name="Schachtman D."/>
        </authorList>
    </citation>
    <scope>NUCLEOTIDE SEQUENCE [LARGE SCALE GENOMIC DNA]</scope>
    <source>
        <strain evidence="2 3">2709</strain>
    </source>
</reference>
<accession>A0ABV2QCA2</accession>
<sequence>MKTKAAFVCSVIMGLSAANFAMAAPQTGTWLIADGKNAYGGDIINIDAQDNKLFVIFAAGEVPNNTYFLFGTGGISGDNVEVELTSTKDMSKKLVTGTFNTSTTGILNFPGVGPRSVYRVKLANESSPESLMGLWNFSNISYSTGKGSSQVRFFTSTAPATANGSGLAMDETLKFGCEHQVKGELQGYLVCADVTNSSAPKIFGLKRSANEASGVYVQDGADSQLALANRLETSDGQTPLIIKSGNNQQAVIGAAIQNFVYSHGAEAKKSLIKK</sequence>
<name>A0ABV2QCA2_9BURK</name>
<organism evidence="2 3">
    <name type="scientific">Ottowia thiooxydans</name>
    <dbReference type="NCBI Taxonomy" id="219182"/>
    <lineage>
        <taxon>Bacteria</taxon>
        <taxon>Pseudomonadati</taxon>
        <taxon>Pseudomonadota</taxon>
        <taxon>Betaproteobacteria</taxon>
        <taxon>Burkholderiales</taxon>
        <taxon>Comamonadaceae</taxon>
        <taxon>Ottowia</taxon>
    </lineage>
</organism>
<dbReference type="RefSeq" id="WP_354446062.1">
    <property type="nucleotide sequence ID" value="NZ_JBEPSH010000007.1"/>
</dbReference>